<gene>
    <name evidence="1" type="ORF">CYME_CMB016C</name>
</gene>
<protein>
    <submittedName>
        <fullName evidence="1">Uncharacterized protein</fullName>
    </submittedName>
</protein>
<evidence type="ECO:0000313" key="2">
    <source>
        <dbReference type="Proteomes" id="UP000007014"/>
    </source>
</evidence>
<dbReference type="GeneID" id="16992230"/>
<dbReference type="Proteomes" id="UP000007014">
    <property type="component" value="Chromosome 2"/>
</dbReference>
<dbReference type="Gramene" id="CMB016CT">
    <property type="protein sequence ID" value="CMB016CT"/>
    <property type="gene ID" value="CMB016C"/>
</dbReference>
<dbReference type="EMBL" id="AP006484">
    <property type="protein sequence ID" value="BAM78843.1"/>
    <property type="molecule type" value="Genomic_DNA"/>
</dbReference>
<proteinExistence type="predicted"/>
<reference evidence="1 2" key="2">
    <citation type="journal article" date="2007" name="BMC Biol.">
        <title>A 100%-complete sequence reveals unusually simple genomic features in the hot-spring red alga Cyanidioschyzon merolae.</title>
        <authorList>
            <person name="Nozaki H."/>
            <person name="Takano H."/>
            <person name="Misumi O."/>
            <person name="Terasawa K."/>
            <person name="Matsuzaki M."/>
            <person name="Maruyama S."/>
            <person name="Nishida K."/>
            <person name="Yagisawa F."/>
            <person name="Yoshida Y."/>
            <person name="Fujiwara T."/>
            <person name="Takio S."/>
            <person name="Tamura K."/>
            <person name="Chung S.J."/>
            <person name="Nakamura S."/>
            <person name="Kuroiwa H."/>
            <person name="Tanaka K."/>
            <person name="Sato N."/>
            <person name="Kuroiwa T."/>
        </authorList>
    </citation>
    <scope>NUCLEOTIDE SEQUENCE [LARGE SCALE GENOMIC DNA]</scope>
    <source>
        <strain evidence="1 2">10D</strain>
    </source>
</reference>
<reference evidence="1 2" key="1">
    <citation type="journal article" date="2004" name="Nature">
        <title>Genome sequence of the ultrasmall unicellular red alga Cyanidioschyzon merolae 10D.</title>
        <authorList>
            <person name="Matsuzaki M."/>
            <person name="Misumi O."/>
            <person name="Shin-i T."/>
            <person name="Maruyama S."/>
            <person name="Takahara M."/>
            <person name="Miyagishima S."/>
            <person name="Mori T."/>
            <person name="Nishida K."/>
            <person name="Yagisawa F."/>
            <person name="Nishida K."/>
            <person name="Yoshida Y."/>
            <person name="Nishimura Y."/>
            <person name="Nakao S."/>
            <person name="Kobayashi T."/>
            <person name="Momoyama Y."/>
            <person name="Higashiyama T."/>
            <person name="Minoda A."/>
            <person name="Sano M."/>
            <person name="Nomoto H."/>
            <person name="Oishi K."/>
            <person name="Hayashi H."/>
            <person name="Ohta F."/>
            <person name="Nishizaka S."/>
            <person name="Haga S."/>
            <person name="Miura S."/>
            <person name="Morishita T."/>
            <person name="Kabeya Y."/>
            <person name="Terasawa K."/>
            <person name="Suzuki Y."/>
            <person name="Ishii Y."/>
            <person name="Asakawa S."/>
            <person name="Takano H."/>
            <person name="Ohta N."/>
            <person name="Kuroiwa H."/>
            <person name="Tanaka K."/>
            <person name="Shimizu N."/>
            <person name="Sugano S."/>
            <person name="Sato N."/>
            <person name="Nozaki H."/>
            <person name="Ogasawara N."/>
            <person name="Kohara Y."/>
            <person name="Kuroiwa T."/>
        </authorList>
    </citation>
    <scope>NUCLEOTIDE SEQUENCE [LARGE SCALE GENOMIC DNA]</scope>
    <source>
        <strain evidence="1 2">10D</strain>
    </source>
</reference>
<name>M1VED7_CYAM1</name>
<sequence>MTPCRVLRKVGDAEQRMVMSPARKPPRQAILLRHRACCLTTTERSRFAPFLECISPSMVPASRFAQFSLRRGACACATTRQKRPMENRIVEEEEALIEHMDFMKRTADNSPEALREFVIRQIDEKRQKLKKLRTRSKTG</sequence>
<dbReference type="HOGENOM" id="CLU_1847960_0_0_1"/>
<organism evidence="1 2">
    <name type="scientific">Cyanidioschyzon merolae (strain NIES-3377 / 10D)</name>
    <name type="common">Unicellular red alga</name>
    <dbReference type="NCBI Taxonomy" id="280699"/>
    <lineage>
        <taxon>Eukaryota</taxon>
        <taxon>Rhodophyta</taxon>
        <taxon>Bangiophyceae</taxon>
        <taxon>Cyanidiales</taxon>
        <taxon>Cyanidiaceae</taxon>
        <taxon>Cyanidioschyzon</taxon>
    </lineage>
</organism>
<accession>M1VED7</accession>
<evidence type="ECO:0000313" key="1">
    <source>
        <dbReference type="EMBL" id="BAM78843.1"/>
    </source>
</evidence>
<keyword evidence="2" id="KW-1185">Reference proteome</keyword>
<dbReference type="RefSeq" id="XP_005535129.1">
    <property type="nucleotide sequence ID" value="XM_005535072.1"/>
</dbReference>
<dbReference type="KEGG" id="cme:CYME_CMB016C"/>
<dbReference type="AlphaFoldDB" id="M1VED7"/>